<feature type="region of interest" description="Disordered" evidence="1">
    <location>
        <begin position="143"/>
        <end position="163"/>
    </location>
</feature>
<protein>
    <submittedName>
        <fullName evidence="2">Uncharacterized protein</fullName>
    </submittedName>
</protein>
<feature type="region of interest" description="Disordered" evidence="1">
    <location>
        <begin position="113"/>
        <end position="132"/>
    </location>
</feature>
<keyword evidence="3" id="KW-1185">Reference proteome</keyword>
<evidence type="ECO:0000313" key="2">
    <source>
        <dbReference type="EMBL" id="MEQ2199655.1"/>
    </source>
</evidence>
<evidence type="ECO:0000313" key="3">
    <source>
        <dbReference type="Proteomes" id="UP001434883"/>
    </source>
</evidence>
<dbReference type="EMBL" id="JAHRIN010025389">
    <property type="protein sequence ID" value="MEQ2199655.1"/>
    <property type="molecule type" value="Genomic_DNA"/>
</dbReference>
<comment type="caution">
    <text evidence="2">The sequence shown here is derived from an EMBL/GenBank/DDBJ whole genome shotgun (WGS) entry which is preliminary data.</text>
</comment>
<reference evidence="2 3" key="1">
    <citation type="submission" date="2021-06" db="EMBL/GenBank/DDBJ databases">
        <authorList>
            <person name="Palmer J.M."/>
        </authorList>
    </citation>
    <scope>NUCLEOTIDE SEQUENCE [LARGE SCALE GENOMIC DNA]</scope>
    <source>
        <strain evidence="2 3">XC_2019</strain>
        <tissue evidence="2">Muscle</tissue>
    </source>
</reference>
<organism evidence="2 3">
    <name type="scientific">Xenoophorus captivus</name>
    <dbReference type="NCBI Taxonomy" id="1517983"/>
    <lineage>
        <taxon>Eukaryota</taxon>
        <taxon>Metazoa</taxon>
        <taxon>Chordata</taxon>
        <taxon>Craniata</taxon>
        <taxon>Vertebrata</taxon>
        <taxon>Euteleostomi</taxon>
        <taxon>Actinopterygii</taxon>
        <taxon>Neopterygii</taxon>
        <taxon>Teleostei</taxon>
        <taxon>Neoteleostei</taxon>
        <taxon>Acanthomorphata</taxon>
        <taxon>Ovalentaria</taxon>
        <taxon>Atherinomorphae</taxon>
        <taxon>Cyprinodontiformes</taxon>
        <taxon>Goodeidae</taxon>
        <taxon>Xenoophorus</taxon>
    </lineage>
</organism>
<sequence>MPEHYKIRPCVFLFSGRLAERTRRQRLPGLWRHPLHLGAAPNQPAYPHLPSSPACSGCELSVSQLLAWAEHETVTQFFNNTAHDLFMSCFPQTSSIDINNRILPRPYFFDDSEDSDDEIPAPWAHSSSQNQSWYGSETAPLLFANNPADQNHQHHSFYSTPQN</sequence>
<proteinExistence type="predicted"/>
<gene>
    <name evidence="2" type="ORF">XENOCAPTIV_007215</name>
</gene>
<accession>A0ABV0QV31</accession>
<evidence type="ECO:0000256" key="1">
    <source>
        <dbReference type="SAM" id="MobiDB-lite"/>
    </source>
</evidence>
<dbReference type="Proteomes" id="UP001434883">
    <property type="component" value="Unassembled WGS sequence"/>
</dbReference>
<name>A0ABV0QV31_9TELE</name>